<feature type="signal peptide" evidence="1">
    <location>
        <begin position="1"/>
        <end position="27"/>
    </location>
</feature>
<feature type="chain" id="PRO_5046845782" evidence="1">
    <location>
        <begin position="28"/>
        <end position="323"/>
    </location>
</feature>
<keyword evidence="1" id="KW-0732">Signal</keyword>
<dbReference type="SUPFAM" id="SSF50494">
    <property type="entry name" value="Trypsin-like serine proteases"/>
    <property type="match status" value="1"/>
</dbReference>
<dbReference type="Gene3D" id="2.40.10.10">
    <property type="entry name" value="Trypsin-like serine proteases"/>
    <property type="match status" value="1"/>
</dbReference>
<protein>
    <submittedName>
        <fullName evidence="2">31093_t:CDS:1</fullName>
    </submittedName>
</protein>
<accession>A0ABN7UJ01</accession>
<dbReference type="EMBL" id="CAJVQB010003131">
    <property type="protein sequence ID" value="CAG8598626.1"/>
    <property type="molecule type" value="Genomic_DNA"/>
</dbReference>
<dbReference type="Proteomes" id="UP000789901">
    <property type="component" value="Unassembled WGS sequence"/>
</dbReference>
<sequence length="323" mass="36066">MKNIYIYLEILLILFAFILQNCSIVSAQILQFEPLARLWNVSNEEVPTLLNLEKFLISVDSILQPLLNGSYFGGTYVDIKAGRINVNTVDPSKVDEIRKKMKNYQDYLNFIAANNTLSQLNSIFNQAFILAQQLNTTNCLICIEPEFNNVVIYLRMDDGNNKGFIEQVETFNPRPIIKRLQNEDNEEILFNSSTLVEKRNIYTLVDGGSPIVSSSEITSCGTHICKAGQSTGITCGLVSAFNSVGFFDRQQQQILMVRTIIVPMNNAAGDSGGSMFRYNGHKNQSHFADAVGIYIGGIFGRLAIGMPMSVAYELGYSLITTQY</sequence>
<evidence type="ECO:0000313" key="3">
    <source>
        <dbReference type="Proteomes" id="UP000789901"/>
    </source>
</evidence>
<evidence type="ECO:0000256" key="1">
    <source>
        <dbReference type="SAM" id="SignalP"/>
    </source>
</evidence>
<name>A0ABN7UJ01_GIGMA</name>
<dbReference type="InterPro" id="IPR009003">
    <property type="entry name" value="Peptidase_S1_PA"/>
</dbReference>
<evidence type="ECO:0000313" key="2">
    <source>
        <dbReference type="EMBL" id="CAG8598626.1"/>
    </source>
</evidence>
<proteinExistence type="predicted"/>
<dbReference type="InterPro" id="IPR043504">
    <property type="entry name" value="Peptidase_S1_PA_chymotrypsin"/>
</dbReference>
<organism evidence="2 3">
    <name type="scientific">Gigaspora margarita</name>
    <dbReference type="NCBI Taxonomy" id="4874"/>
    <lineage>
        <taxon>Eukaryota</taxon>
        <taxon>Fungi</taxon>
        <taxon>Fungi incertae sedis</taxon>
        <taxon>Mucoromycota</taxon>
        <taxon>Glomeromycotina</taxon>
        <taxon>Glomeromycetes</taxon>
        <taxon>Diversisporales</taxon>
        <taxon>Gigasporaceae</taxon>
        <taxon>Gigaspora</taxon>
    </lineage>
</organism>
<reference evidence="2 3" key="1">
    <citation type="submission" date="2021-06" db="EMBL/GenBank/DDBJ databases">
        <authorList>
            <person name="Kallberg Y."/>
            <person name="Tangrot J."/>
            <person name="Rosling A."/>
        </authorList>
    </citation>
    <scope>NUCLEOTIDE SEQUENCE [LARGE SCALE GENOMIC DNA]</scope>
    <source>
        <strain evidence="2 3">120-4 pot B 10/14</strain>
    </source>
</reference>
<keyword evidence="3" id="KW-1185">Reference proteome</keyword>
<comment type="caution">
    <text evidence="2">The sequence shown here is derived from an EMBL/GenBank/DDBJ whole genome shotgun (WGS) entry which is preliminary data.</text>
</comment>
<gene>
    <name evidence="2" type="ORF">GMARGA_LOCUS6768</name>
</gene>